<dbReference type="GO" id="GO:0016747">
    <property type="term" value="F:acyltransferase activity, transferring groups other than amino-acyl groups"/>
    <property type="evidence" value="ECO:0007669"/>
    <property type="project" value="InterPro"/>
</dbReference>
<dbReference type="AlphaFoldDB" id="A0A918XFN0"/>
<accession>A0A918XFN0</accession>
<dbReference type="PANTHER" id="PTHR43415">
    <property type="entry name" value="SPERMIDINE N(1)-ACETYLTRANSFERASE"/>
    <property type="match status" value="1"/>
</dbReference>
<gene>
    <name evidence="2" type="ORF">GCM10007147_30660</name>
</gene>
<dbReference type="Proteomes" id="UP000654947">
    <property type="component" value="Unassembled WGS sequence"/>
</dbReference>
<dbReference type="PANTHER" id="PTHR43415:SF3">
    <property type="entry name" value="GNAT-FAMILY ACETYLTRANSFERASE"/>
    <property type="match status" value="1"/>
</dbReference>
<proteinExistence type="predicted"/>
<feature type="domain" description="N-acetyltransferase" evidence="1">
    <location>
        <begin position="18"/>
        <end position="183"/>
    </location>
</feature>
<comment type="caution">
    <text evidence="2">The sequence shown here is derived from an EMBL/GenBank/DDBJ whole genome shotgun (WGS) entry which is preliminary data.</text>
</comment>
<dbReference type="SUPFAM" id="SSF55729">
    <property type="entry name" value="Acyl-CoA N-acyltransferases (Nat)"/>
    <property type="match status" value="1"/>
</dbReference>
<dbReference type="PROSITE" id="PS51186">
    <property type="entry name" value="GNAT"/>
    <property type="match status" value="1"/>
</dbReference>
<dbReference type="Gene3D" id="3.40.630.30">
    <property type="match status" value="1"/>
</dbReference>
<evidence type="ECO:0000313" key="2">
    <source>
        <dbReference type="EMBL" id="GHD29557.1"/>
    </source>
</evidence>
<evidence type="ECO:0000259" key="1">
    <source>
        <dbReference type="PROSITE" id="PS51186"/>
    </source>
</evidence>
<protein>
    <submittedName>
        <fullName evidence="2">Acetyltransferase</fullName>
    </submittedName>
</protein>
<dbReference type="EMBL" id="BMXL01000016">
    <property type="protein sequence ID" value="GHD29557.1"/>
    <property type="molecule type" value="Genomic_DNA"/>
</dbReference>
<name>A0A918XFN0_9ACTN</name>
<dbReference type="InterPro" id="IPR000182">
    <property type="entry name" value="GNAT_dom"/>
</dbReference>
<dbReference type="Pfam" id="PF13302">
    <property type="entry name" value="Acetyltransf_3"/>
    <property type="match status" value="1"/>
</dbReference>
<reference evidence="2 3" key="1">
    <citation type="journal article" date="2014" name="Int. J. Syst. Evol. Microbiol.">
        <title>Complete genome sequence of Corynebacterium casei LMG S-19264T (=DSM 44701T), isolated from a smear-ripened cheese.</title>
        <authorList>
            <consortium name="US DOE Joint Genome Institute (JGI-PGF)"/>
            <person name="Walter F."/>
            <person name="Albersmeier A."/>
            <person name="Kalinowski J."/>
            <person name="Ruckert C."/>
        </authorList>
    </citation>
    <scope>NUCLEOTIDE SEQUENCE [LARGE SCALE GENOMIC DNA]</scope>
    <source>
        <strain evidence="2 3">KCTC 19473</strain>
    </source>
</reference>
<evidence type="ECO:0000313" key="3">
    <source>
        <dbReference type="Proteomes" id="UP000654947"/>
    </source>
</evidence>
<sequence>MIAPDALRDQPALLGDRVRLEPLDARTGEHLVRDYVDMDPLVRRLTGTHRRFGEEELRRWTASLPDQHDRADWMIFSREDGEALGECALLDLDHHNANAGYRISLFRMEQTGHGYGTAATDLVLRYAFEQVGLHRVGLEVFEFNEAARRSYARSGFREEGVWREHLYWDGQWHDAVLMSVLAREYAEFHADDPHR</sequence>
<dbReference type="RefSeq" id="WP_017577915.1">
    <property type="nucleotide sequence ID" value="NZ_BMXL01000016.1"/>
</dbReference>
<organism evidence="2 3">
    <name type="scientific">Nocardiopsis kunsanensis</name>
    <dbReference type="NCBI Taxonomy" id="141693"/>
    <lineage>
        <taxon>Bacteria</taxon>
        <taxon>Bacillati</taxon>
        <taxon>Actinomycetota</taxon>
        <taxon>Actinomycetes</taxon>
        <taxon>Streptosporangiales</taxon>
        <taxon>Nocardiopsidaceae</taxon>
        <taxon>Nocardiopsis</taxon>
    </lineage>
</organism>
<keyword evidence="3" id="KW-1185">Reference proteome</keyword>
<dbReference type="InterPro" id="IPR016181">
    <property type="entry name" value="Acyl_CoA_acyltransferase"/>
</dbReference>